<dbReference type="OrthoDB" id="9759819at2"/>
<evidence type="ECO:0000259" key="2">
    <source>
        <dbReference type="PROSITE" id="PS51194"/>
    </source>
</evidence>
<dbReference type="PANTHER" id="PTHR47962:SF7">
    <property type="entry name" value="MITOCHONDRIAL ATP-DEPENDENT HELICASE IRC3-RELATED"/>
    <property type="match status" value="1"/>
</dbReference>
<dbReference type="GO" id="GO:0005524">
    <property type="term" value="F:ATP binding"/>
    <property type="evidence" value="ECO:0007669"/>
    <property type="project" value="InterPro"/>
</dbReference>
<name>A0A1I6V6W7_9SPHI</name>
<dbReference type="InterPro" id="IPR021835">
    <property type="entry name" value="DUF3427"/>
</dbReference>
<evidence type="ECO:0000313" key="3">
    <source>
        <dbReference type="EMBL" id="SFT09372.1"/>
    </source>
</evidence>
<dbReference type="AlphaFoldDB" id="A0A1I6V6W7"/>
<protein>
    <submittedName>
        <fullName evidence="3">Helicase conserved C-terminal domain-containing protein</fullName>
    </submittedName>
</protein>
<dbReference type="InterPro" id="IPR006935">
    <property type="entry name" value="Helicase/UvrB_N"/>
</dbReference>
<dbReference type="SMART" id="SM00487">
    <property type="entry name" value="DEXDc"/>
    <property type="match status" value="1"/>
</dbReference>
<evidence type="ECO:0000259" key="1">
    <source>
        <dbReference type="PROSITE" id="PS51192"/>
    </source>
</evidence>
<dbReference type="PANTHER" id="PTHR47962">
    <property type="entry name" value="ATP-DEPENDENT HELICASE LHR-RELATED-RELATED"/>
    <property type="match status" value="1"/>
</dbReference>
<evidence type="ECO:0000313" key="4">
    <source>
        <dbReference type="Proteomes" id="UP000198785"/>
    </source>
</evidence>
<dbReference type="InterPro" id="IPR052511">
    <property type="entry name" value="ATP-dep_Helicase"/>
</dbReference>
<dbReference type="PROSITE" id="PS51194">
    <property type="entry name" value="HELICASE_CTER"/>
    <property type="match status" value="1"/>
</dbReference>
<proteinExistence type="predicted"/>
<dbReference type="CDD" id="cd18799">
    <property type="entry name" value="SF2_C_EcoAI-like"/>
    <property type="match status" value="1"/>
</dbReference>
<dbReference type="Proteomes" id="UP000198785">
    <property type="component" value="Unassembled WGS sequence"/>
</dbReference>
<dbReference type="PROSITE" id="PS51192">
    <property type="entry name" value="HELICASE_ATP_BIND_1"/>
    <property type="match status" value="1"/>
</dbReference>
<dbReference type="Pfam" id="PF00271">
    <property type="entry name" value="Helicase_C"/>
    <property type="match status" value="1"/>
</dbReference>
<keyword evidence="3" id="KW-0347">Helicase</keyword>
<dbReference type="Pfam" id="PF04851">
    <property type="entry name" value="ResIII"/>
    <property type="match status" value="1"/>
</dbReference>
<dbReference type="SUPFAM" id="SSF56024">
    <property type="entry name" value="Phospholipase D/nuclease"/>
    <property type="match status" value="1"/>
</dbReference>
<dbReference type="Gene3D" id="3.40.50.300">
    <property type="entry name" value="P-loop containing nucleotide triphosphate hydrolases"/>
    <property type="match status" value="2"/>
</dbReference>
<dbReference type="InterPro" id="IPR027417">
    <property type="entry name" value="P-loop_NTPase"/>
</dbReference>
<dbReference type="GO" id="GO:0004386">
    <property type="term" value="F:helicase activity"/>
    <property type="evidence" value="ECO:0007669"/>
    <property type="project" value="UniProtKB-KW"/>
</dbReference>
<dbReference type="SUPFAM" id="SSF52540">
    <property type="entry name" value="P-loop containing nucleoside triphosphate hydrolases"/>
    <property type="match status" value="1"/>
</dbReference>
<keyword evidence="3" id="KW-0378">Hydrolase</keyword>
<dbReference type="CDD" id="cd09203">
    <property type="entry name" value="PLDc_N_DEXD_b1"/>
    <property type="match status" value="1"/>
</dbReference>
<dbReference type="InterPro" id="IPR001650">
    <property type="entry name" value="Helicase_C-like"/>
</dbReference>
<dbReference type="GO" id="GO:0016887">
    <property type="term" value="F:ATP hydrolysis activity"/>
    <property type="evidence" value="ECO:0007669"/>
    <property type="project" value="TreeGrafter"/>
</dbReference>
<dbReference type="Pfam" id="PF11907">
    <property type="entry name" value="DUF3427"/>
    <property type="match status" value="1"/>
</dbReference>
<dbReference type="CDD" id="cd18032">
    <property type="entry name" value="DEXHc_RE_I_III_res"/>
    <property type="match status" value="1"/>
</dbReference>
<dbReference type="SMART" id="SM00490">
    <property type="entry name" value="HELICc"/>
    <property type="match status" value="1"/>
</dbReference>
<dbReference type="Gene3D" id="3.30.870.10">
    <property type="entry name" value="Endonuclease Chain A"/>
    <property type="match status" value="1"/>
</dbReference>
<accession>A0A1I6V6W7</accession>
<feature type="domain" description="Helicase ATP-binding" evidence="1">
    <location>
        <begin position="337"/>
        <end position="492"/>
    </location>
</feature>
<gene>
    <name evidence="3" type="ORF">SAMN05660206_111114</name>
</gene>
<dbReference type="GO" id="GO:0003677">
    <property type="term" value="F:DNA binding"/>
    <property type="evidence" value="ECO:0007669"/>
    <property type="project" value="InterPro"/>
</dbReference>
<feature type="domain" description="Helicase C-terminal" evidence="2">
    <location>
        <begin position="554"/>
        <end position="703"/>
    </location>
</feature>
<keyword evidence="3" id="KW-0547">Nucleotide-binding</keyword>
<dbReference type="STRING" id="683125.SAMN05660206_111114"/>
<sequence>MELGIYESLITEQLKQRLAELDRKQYFIADDKKLDSEEAVFYLSAHLNKAISNALKAIKVDKKDLLVTKQIEISNNLLRYLTQQISQYNFEEDLLDAEGHILQGVLDQLHSDYTDIRLHLKEITPLSRLTQSELFTGGNVGLSLDGELKKEIRSADRVDLLVSFIKWKAIVILKDALEEFTKRGGVLRVITTTYMGATDAKAIEELSKLKNTTIKVSYNTANERLHAKAYLFYRNTGFHTGYIGSSNFSRSALTDGLEWNVKVTTAEIPHIIDKFQKTFESYWNNAEFELYTPEKLIRLDEALKQNKLGKSTDEIVQFFDIKPYHYQAEILEKLKVERDVHGSYRNLVVAATGTGKTMISAFDFKNFLKKNPEARLLFIAHRIEILKQSLHTFRNVLKEFNFGELYGDGYEPRNKNNVFATIQTLSRLDFASFCPADYYDYIVIDEVHHAEASTYKKVTEYFKPKVLLGLTATPERMDGKSILPDFNHRIAAEIRLPDALNNKLLCPFQYFGISDNVDYSSVAWRNGRYDTEQLSNIYTSNDTRVANIIENLVTYSKDYREVCAVGFCVSQDHAKYMARKFNDAGLQADYLIAENTNRRADILNALRRKDIHYLFVVDIVNEGVDIPEIDTVLFLRPTESLTIFLQQLGRGLRLDDNKDILSVLDFVGNARDEYDFENKFRALIGKTNTTVLSEIERDFPHLPLGCSIVLEKKAKEYILNNIRKATQLGKHQLIARIQGFRNHTDKPLTLANFLKFYNLELKDIYKHHLFSTLRAEAFATDLDNTNLDRYKAMLTKKWIVTESLSYFRFLLALIDVDFDLTRLAPTEENRLMALMLHYDFYQSATQEMTLEESIKIIGLNKDLVTEMKEFLEVKIDKIGFEEIPCVDLGYAFPLQIHACYTREQILVAMRLSTLSKKSSNREGVALNKGVNTEALFINLKKSEEDFSPTTLYDDYAINELLFHWQSQNQTADYSEKGLSYITQNETGKKILLFVRESIHDADGFTQGYVFIGPAHYVSHTGSKPMSIQWKLEEPIPEYLWTASAKMVVG</sequence>
<dbReference type="InterPro" id="IPR025202">
    <property type="entry name" value="PLD-like_dom"/>
</dbReference>
<reference evidence="3 4" key="1">
    <citation type="submission" date="2016-10" db="EMBL/GenBank/DDBJ databases">
        <authorList>
            <person name="de Groot N.N."/>
        </authorList>
    </citation>
    <scope>NUCLEOTIDE SEQUENCE [LARGE SCALE GENOMIC DNA]</scope>
    <source>
        <strain evidence="3 4">DSM 22789</strain>
    </source>
</reference>
<dbReference type="RefSeq" id="WP_093366973.1">
    <property type="nucleotide sequence ID" value="NZ_FOZZ01000011.1"/>
</dbReference>
<keyword evidence="3" id="KW-0067">ATP-binding</keyword>
<organism evidence="3 4">
    <name type="scientific">Sphingobacterium wenxiniae</name>
    <dbReference type="NCBI Taxonomy" id="683125"/>
    <lineage>
        <taxon>Bacteria</taxon>
        <taxon>Pseudomonadati</taxon>
        <taxon>Bacteroidota</taxon>
        <taxon>Sphingobacteriia</taxon>
        <taxon>Sphingobacteriales</taxon>
        <taxon>Sphingobacteriaceae</taxon>
        <taxon>Sphingobacterium</taxon>
    </lineage>
</organism>
<dbReference type="EMBL" id="FOZZ01000011">
    <property type="protein sequence ID" value="SFT09372.1"/>
    <property type="molecule type" value="Genomic_DNA"/>
</dbReference>
<dbReference type="Pfam" id="PF13091">
    <property type="entry name" value="PLDc_2"/>
    <property type="match status" value="1"/>
</dbReference>
<dbReference type="InterPro" id="IPR014001">
    <property type="entry name" value="Helicase_ATP-bd"/>
</dbReference>
<keyword evidence="4" id="KW-1185">Reference proteome</keyword>